<dbReference type="Gene3D" id="3.40.50.720">
    <property type="entry name" value="NAD(P)-binding Rossmann-like Domain"/>
    <property type="match status" value="1"/>
</dbReference>
<dbReference type="EMBL" id="JAVRHS010000001">
    <property type="protein sequence ID" value="MDT0574973.1"/>
    <property type="molecule type" value="Genomic_DNA"/>
</dbReference>
<dbReference type="PRINTS" id="PR00081">
    <property type="entry name" value="GDHRDH"/>
</dbReference>
<reference evidence="3 4" key="1">
    <citation type="submission" date="2023-09" db="EMBL/GenBank/DDBJ databases">
        <authorList>
            <person name="Rey-Velasco X."/>
        </authorList>
    </citation>
    <scope>NUCLEOTIDE SEQUENCE [LARGE SCALE GENOMIC DNA]</scope>
    <source>
        <strain evidence="3 4">F390</strain>
    </source>
</reference>
<evidence type="ECO:0000313" key="4">
    <source>
        <dbReference type="Proteomes" id="UP001259803"/>
    </source>
</evidence>
<gene>
    <name evidence="3" type="ORF">RM533_02105</name>
</gene>
<keyword evidence="2" id="KW-0560">Oxidoreductase</keyword>
<dbReference type="RefSeq" id="WP_311339527.1">
    <property type="nucleotide sequence ID" value="NZ_JAVRHS010000001.1"/>
</dbReference>
<dbReference type="InterPro" id="IPR002347">
    <property type="entry name" value="SDR_fam"/>
</dbReference>
<name>A0ABU2ZEE4_9SPHN</name>
<comment type="similarity">
    <text evidence="1">Belongs to the short-chain dehydrogenases/reductases (SDR) family.</text>
</comment>
<dbReference type="PANTHER" id="PTHR24321:SF8">
    <property type="entry name" value="ESTRADIOL 17-BETA-DEHYDROGENASE 8-RELATED"/>
    <property type="match status" value="1"/>
</dbReference>
<keyword evidence="4" id="KW-1185">Reference proteome</keyword>
<accession>A0ABU2ZEE4</accession>
<dbReference type="InterPro" id="IPR036291">
    <property type="entry name" value="NAD(P)-bd_dom_sf"/>
</dbReference>
<evidence type="ECO:0000313" key="3">
    <source>
        <dbReference type="EMBL" id="MDT0574973.1"/>
    </source>
</evidence>
<dbReference type="Proteomes" id="UP001259803">
    <property type="component" value="Unassembled WGS sequence"/>
</dbReference>
<dbReference type="CDD" id="cd05233">
    <property type="entry name" value="SDR_c"/>
    <property type="match status" value="1"/>
</dbReference>
<comment type="caution">
    <text evidence="3">The sequence shown here is derived from an EMBL/GenBank/DDBJ whole genome shotgun (WGS) entry which is preliminary data.</text>
</comment>
<evidence type="ECO:0000256" key="1">
    <source>
        <dbReference type="ARBA" id="ARBA00006484"/>
    </source>
</evidence>
<protein>
    <submittedName>
        <fullName evidence="3">SDR family oxidoreductase</fullName>
    </submittedName>
</protein>
<dbReference type="PANTHER" id="PTHR24321">
    <property type="entry name" value="DEHYDROGENASES, SHORT CHAIN"/>
    <property type="match status" value="1"/>
</dbReference>
<sequence length="257" mass="27207">MEERLFDDGCVMVIGGSGGIGSGVAQEFAHAGTDVAICYHSRKEAAEDAAALVEAAGRQASVHKVDVQDAASVAAALDDACATHRRVHSLVWGAGPLVDQVLLSETSAEQFRRAMEVEVFGFFNAMKAVLPLMRDAGGGSIVHLGSAGDSWWPPRDGLSVAPKATNEALIRGIAREEGRHEIRANSVLVGVIEAGMFLELTRKGVFTEEWVTEVQKNLGLKRWGKPADIGAAATFLCSRKANYITGQQISVSGGYGV</sequence>
<proteinExistence type="inferred from homology"/>
<dbReference type="Pfam" id="PF13561">
    <property type="entry name" value="adh_short_C2"/>
    <property type="match status" value="1"/>
</dbReference>
<dbReference type="SUPFAM" id="SSF51735">
    <property type="entry name" value="NAD(P)-binding Rossmann-fold domains"/>
    <property type="match status" value="1"/>
</dbReference>
<evidence type="ECO:0000256" key="2">
    <source>
        <dbReference type="ARBA" id="ARBA00023002"/>
    </source>
</evidence>
<organism evidence="3 4">
    <name type="scientific">Croceicoccus esteveae</name>
    <dbReference type="NCBI Taxonomy" id="3075597"/>
    <lineage>
        <taxon>Bacteria</taxon>
        <taxon>Pseudomonadati</taxon>
        <taxon>Pseudomonadota</taxon>
        <taxon>Alphaproteobacteria</taxon>
        <taxon>Sphingomonadales</taxon>
        <taxon>Erythrobacteraceae</taxon>
        <taxon>Croceicoccus</taxon>
    </lineage>
</organism>